<comment type="caution">
    <text evidence="2">The sequence shown here is derived from an EMBL/GenBank/DDBJ whole genome shotgun (WGS) entry which is preliminary data.</text>
</comment>
<keyword evidence="1" id="KW-0472">Membrane</keyword>
<sequence length="151" mass="16150">MSTPVEPVETQGKGERTVIYVAVVVIIVVAVVVALFVFESNRESRQAEEKADELIAAIEDAGRDAPDRDQIVRVLGTDGGATCENPNDALTRAVLLAQLANGASGPGARPVIADSRVVQGQLLIIEVYCPDELEEFQQFVDDLETDDVAGE</sequence>
<evidence type="ECO:0000313" key="3">
    <source>
        <dbReference type="Proteomes" id="UP000307768"/>
    </source>
</evidence>
<feature type="transmembrane region" description="Helical" evidence="1">
    <location>
        <begin position="18"/>
        <end position="38"/>
    </location>
</feature>
<keyword evidence="1" id="KW-0812">Transmembrane</keyword>
<dbReference type="EMBL" id="VDFQ02000004">
    <property type="protein sequence ID" value="KAA1422491.1"/>
    <property type="molecule type" value="Genomic_DNA"/>
</dbReference>
<protein>
    <submittedName>
        <fullName evidence="2">Uncharacterized protein</fullName>
    </submittedName>
</protein>
<dbReference type="AlphaFoldDB" id="A0A5Q6RWP3"/>
<evidence type="ECO:0000313" key="2">
    <source>
        <dbReference type="EMBL" id="KAA1422491.1"/>
    </source>
</evidence>
<keyword evidence="1" id="KW-1133">Transmembrane helix</keyword>
<dbReference type="Proteomes" id="UP000307768">
    <property type="component" value="Unassembled WGS sequence"/>
</dbReference>
<name>A0A5Q6RWP3_9ACTN</name>
<reference evidence="2 3" key="1">
    <citation type="submission" date="2019-09" db="EMBL/GenBank/DDBJ databases">
        <title>Mumia zhuanghuii sp. nov. isolated from the intestinal contents of plateau pika (Ochotona curzoniae) in the Qinghai-Tibet plateau of China.</title>
        <authorList>
            <person name="Tian Z."/>
        </authorList>
    </citation>
    <scope>NUCLEOTIDE SEQUENCE [LARGE SCALE GENOMIC DNA]</scope>
    <source>
        <strain evidence="3">350</strain>
    </source>
</reference>
<dbReference type="OrthoDB" id="3628158at2"/>
<evidence type="ECO:0000256" key="1">
    <source>
        <dbReference type="SAM" id="Phobius"/>
    </source>
</evidence>
<proteinExistence type="predicted"/>
<dbReference type="RefSeq" id="WP_149770442.1">
    <property type="nucleotide sequence ID" value="NZ_VDFQ02000004.1"/>
</dbReference>
<gene>
    <name evidence="2" type="ORF">FE697_015265</name>
</gene>
<organism evidence="2 3">
    <name type="scientific">Mumia zhuanghuii</name>
    <dbReference type="NCBI Taxonomy" id="2585211"/>
    <lineage>
        <taxon>Bacteria</taxon>
        <taxon>Bacillati</taxon>
        <taxon>Actinomycetota</taxon>
        <taxon>Actinomycetes</taxon>
        <taxon>Propionibacteriales</taxon>
        <taxon>Nocardioidaceae</taxon>
        <taxon>Mumia</taxon>
    </lineage>
</organism>
<accession>A0A5Q6RWP3</accession>